<name>A0A671LE56_9TELE</name>
<dbReference type="SUPFAM" id="SSF55895">
    <property type="entry name" value="Ribonuclease Rh-like"/>
    <property type="match status" value="1"/>
</dbReference>
<dbReference type="GO" id="GO:0005576">
    <property type="term" value="C:extracellular region"/>
    <property type="evidence" value="ECO:0007669"/>
    <property type="project" value="TreeGrafter"/>
</dbReference>
<evidence type="ECO:0000256" key="3">
    <source>
        <dbReference type="RuleBase" id="RU004328"/>
    </source>
</evidence>
<proteinExistence type="inferred from homology"/>
<dbReference type="GO" id="GO:0033897">
    <property type="term" value="F:ribonuclease T2 activity"/>
    <property type="evidence" value="ECO:0007669"/>
    <property type="project" value="InterPro"/>
</dbReference>
<dbReference type="AlphaFoldDB" id="A0A671LE56"/>
<dbReference type="InterPro" id="IPR036430">
    <property type="entry name" value="RNase_T2-like_sf"/>
</dbReference>
<dbReference type="GO" id="GO:0003723">
    <property type="term" value="F:RNA binding"/>
    <property type="evidence" value="ECO:0007669"/>
    <property type="project" value="InterPro"/>
</dbReference>
<dbReference type="Ensembl" id="ENSSANT00000019727.1">
    <property type="protein sequence ID" value="ENSSANP00000018491.1"/>
    <property type="gene ID" value="ENSSANG00000009687.1"/>
</dbReference>
<comment type="similarity">
    <text evidence="2 3">Belongs to the RNase T2 family.</text>
</comment>
<comment type="subcellular location">
    <subcellularLocation>
        <location evidence="1">Lysosome lumen</location>
    </subcellularLocation>
</comment>
<sequence>MHWPPATSNRKSQCLKRTTKREKTSLNTDKHILWACVAALVTGWVLTNDDGHCSGTVTRHSCNWTCMHLTLQWPGSFCIDINNKTSCKIPQTVQYWTIHGLWPIRTGHCCDCWPIYHSHLEEIEPELTKLWPSFIKGKHFFYFWKEEWIKHGTCAGCVEAMGSPLLYFQAAVKLRKLFDIDNILEKSGIKTSCEVSYKHDDIRGVLTPLLGQNYDLQCVTDSEGREAWIQLKIHLFRNQTLGCPKQEQEQKFDRLPWSNSTGHPCPKNSTIFYVPINYENPHEPCN</sequence>
<evidence type="ECO:0000256" key="1">
    <source>
        <dbReference type="ARBA" id="ARBA00004227"/>
    </source>
</evidence>
<reference evidence="4" key="1">
    <citation type="submission" date="2025-05" db="UniProtKB">
        <authorList>
            <consortium name="Ensembl"/>
        </authorList>
    </citation>
    <scope>IDENTIFICATION</scope>
</reference>
<dbReference type="InterPro" id="IPR001568">
    <property type="entry name" value="RNase_T2-like"/>
</dbReference>
<evidence type="ECO:0000256" key="2">
    <source>
        <dbReference type="ARBA" id="ARBA00007469"/>
    </source>
</evidence>
<keyword evidence="5" id="KW-1185">Reference proteome</keyword>
<dbReference type="Proteomes" id="UP000472260">
    <property type="component" value="Unassembled WGS sequence"/>
</dbReference>
<dbReference type="InterPro" id="IPR018188">
    <property type="entry name" value="RNase_T2_His_AS_1"/>
</dbReference>
<dbReference type="PANTHER" id="PTHR11240">
    <property type="entry name" value="RIBONUCLEASE T2"/>
    <property type="match status" value="1"/>
</dbReference>
<evidence type="ECO:0000313" key="4">
    <source>
        <dbReference type="Ensembl" id="ENSSANP00000018483.1"/>
    </source>
</evidence>
<dbReference type="Pfam" id="PF00445">
    <property type="entry name" value="Ribonuclease_T2"/>
    <property type="match status" value="1"/>
</dbReference>
<dbReference type="GO" id="GO:0043202">
    <property type="term" value="C:lysosomal lumen"/>
    <property type="evidence" value="ECO:0007669"/>
    <property type="project" value="UniProtKB-SubCell"/>
</dbReference>
<dbReference type="PANTHER" id="PTHR11240:SF85">
    <property type="entry name" value="RIBONUCLEASE T2"/>
    <property type="match status" value="1"/>
</dbReference>
<protein>
    <submittedName>
        <fullName evidence="4">Ribonuclease T2-like</fullName>
    </submittedName>
</protein>
<accession>A0A671LE56</accession>
<dbReference type="Ensembl" id="ENSSANT00000019718.1">
    <property type="protein sequence ID" value="ENSSANP00000018483.1"/>
    <property type="gene ID" value="ENSSANG00000009687.1"/>
</dbReference>
<evidence type="ECO:0000313" key="5">
    <source>
        <dbReference type="Proteomes" id="UP000472260"/>
    </source>
</evidence>
<organism evidence="4 5">
    <name type="scientific">Sinocyclocheilus anshuiensis</name>
    <dbReference type="NCBI Taxonomy" id="1608454"/>
    <lineage>
        <taxon>Eukaryota</taxon>
        <taxon>Metazoa</taxon>
        <taxon>Chordata</taxon>
        <taxon>Craniata</taxon>
        <taxon>Vertebrata</taxon>
        <taxon>Euteleostomi</taxon>
        <taxon>Actinopterygii</taxon>
        <taxon>Neopterygii</taxon>
        <taxon>Teleostei</taxon>
        <taxon>Ostariophysi</taxon>
        <taxon>Cypriniformes</taxon>
        <taxon>Cyprinidae</taxon>
        <taxon>Cyprininae</taxon>
        <taxon>Sinocyclocheilus</taxon>
    </lineage>
</organism>
<gene>
    <name evidence="4" type="primary">LOC107657558</name>
</gene>
<dbReference type="PROSITE" id="PS00530">
    <property type="entry name" value="RNASE_T2_1"/>
    <property type="match status" value="1"/>
</dbReference>
<dbReference type="Gene3D" id="3.90.730.10">
    <property type="entry name" value="Ribonuclease T2-like"/>
    <property type="match status" value="1"/>
</dbReference>
<dbReference type="GO" id="GO:0006401">
    <property type="term" value="P:RNA catabolic process"/>
    <property type="evidence" value="ECO:0007669"/>
    <property type="project" value="TreeGrafter"/>
</dbReference>